<accession>A0A7D9N8F7</accession>
<feature type="domain" description="6-phospho-N-acetylmuramidase N-terminal" evidence="2">
    <location>
        <begin position="2"/>
        <end position="231"/>
    </location>
</feature>
<name>A0A7D9N8F7_LACJH</name>
<evidence type="ECO:0000313" key="3">
    <source>
        <dbReference type="EMBL" id="AHA98080.1"/>
    </source>
</evidence>
<dbReference type="AlphaFoldDB" id="A0A7D9N8F7"/>
<dbReference type="SUPFAM" id="SSF51445">
    <property type="entry name" value="(Trans)glycosidases"/>
    <property type="match status" value="1"/>
</dbReference>
<dbReference type="SUPFAM" id="SSF50891">
    <property type="entry name" value="Cyclophilin-like"/>
    <property type="match status" value="1"/>
</dbReference>
<dbReference type="InterPro" id="IPR008589">
    <property type="entry name" value="MupG"/>
</dbReference>
<dbReference type="InterPro" id="IPR043894">
    <property type="entry name" value="MupG_C"/>
</dbReference>
<dbReference type="RefSeq" id="WP_023600072.1">
    <property type="nucleotide sequence ID" value="NC_022909.1"/>
</dbReference>
<dbReference type="PANTHER" id="PTHR38435:SF2">
    <property type="entry name" value="DUF871 DOMAIN-CONTAINING PROTEIN"/>
    <property type="match status" value="1"/>
</dbReference>
<dbReference type="KEGG" id="ljn:T285_08975"/>
<dbReference type="Pfam" id="PF05913">
    <property type="entry name" value="MupG_C"/>
    <property type="match status" value="1"/>
</dbReference>
<evidence type="ECO:0000259" key="1">
    <source>
        <dbReference type="Pfam" id="PF05913"/>
    </source>
</evidence>
<protein>
    <submittedName>
        <fullName evidence="3">Outer surface protein</fullName>
    </submittedName>
</protein>
<dbReference type="EMBL" id="CP006811">
    <property type="protein sequence ID" value="AHA98080.1"/>
    <property type="molecule type" value="Genomic_DNA"/>
</dbReference>
<dbReference type="Gene3D" id="2.40.100.10">
    <property type="entry name" value="Cyclophilin-like"/>
    <property type="match status" value="1"/>
</dbReference>
<evidence type="ECO:0000259" key="2">
    <source>
        <dbReference type="Pfam" id="PF19200"/>
    </source>
</evidence>
<dbReference type="Proteomes" id="UP000018522">
    <property type="component" value="Chromosome"/>
</dbReference>
<feature type="domain" description="6-phospho-N-acetylmuramidase C-terminal" evidence="1">
    <location>
        <begin position="251"/>
        <end position="350"/>
    </location>
</feature>
<sequence length="356" mass="40839">MLGFSVYLNKKIDAETREYIRKMKDNGFEGIFTSIHIPEEDITSYKQNLQELGKIAKEQNLSVMVDIDQSSLKKLKISMNTIPNLKKAGITGLRIDDKLPIEKIAELSNSIEIGINASTFSEEELKELLLLNVKRENVQAWFNFYPSPDTGISQQFLEQQVRMFKKYGFTTQAFFAGDENLRGPLYEGLPTLEKQRYYSPLASILELQNMGVDLVYVGDGGISEDSLKQIDTYKNKKQILLHTKKCENGDKDLYDYVLGKHNQRPDPAEYVVRCEDSRLHPVPVIKKNNTGKRYIGDITINNDKYQRYMGEIQILKVNLPASEKVNIIGKIIEKDIPLINLIKSSQEFILLRTMKE</sequence>
<dbReference type="InterPro" id="IPR017853">
    <property type="entry name" value="GH"/>
</dbReference>
<dbReference type="InterPro" id="IPR043797">
    <property type="entry name" value="MupG_N"/>
</dbReference>
<gene>
    <name evidence="3" type="ORF">T285_08975</name>
</gene>
<proteinExistence type="predicted"/>
<organism evidence="3 4">
    <name type="scientific">Lactobacillus johnsonii N6.2</name>
    <dbReference type="NCBI Taxonomy" id="1408186"/>
    <lineage>
        <taxon>Bacteria</taxon>
        <taxon>Bacillati</taxon>
        <taxon>Bacillota</taxon>
        <taxon>Bacilli</taxon>
        <taxon>Lactobacillales</taxon>
        <taxon>Lactobacillaceae</taxon>
        <taxon>Lactobacillus</taxon>
    </lineage>
</organism>
<dbReference type="InterPro" id="IPR013785">
    <property type="entry name" value="Aldolase_TIM"/>
</dbReference>
<dbReference type="PANTHER" id="PTHR38435">
    <property type="match status" value="1"/>
</dbReference>
<evidence type="ECO:0000313" key="4">
    <source>
        <dbReference type="Proteomes" id="UP000018522"/>
    </source>
</evidence>
<reference evidence="3 4" key="1">
    <citation type="journal article" date="2014" name="Genome Announc.">
        <title>Complete Genome Sequences of Lactobacillus johnsonii Strain N6.2 and Lactobacillus reuteri Strain TD1.</title>
        <authorList>
            <person name="Leonard M.T."/>
            <person name="Valladares R.B."/>
            <person name="Ardissone A."/>
            <person name="Gonzalez C.F."/>
            <person name="Lorca G.L."/>
            <person name="Triplett E.W."/>
        </authorList>
    </citation>
    <scope>NUCLEOTIDE SEQUENCE [LARGE SCALE GENOMIC DNA]</scope>
    <source>
        <strain evidence="3 4">N6.2</strain>
    </source>
</reference>
<dbReference type="Gene3D" id="3.20.20.70">
    <property type="entry name" value="Aldolase class I"/>
    <property type="match status" value="1"/>
</dbReference>
<dbReference type="Pfam" id="PF19200">
    <property type="entry name" value="MupG_N"/>
    <property type="match status" value="1"/>
</dbReference>
<dbReference type="InterPro" id="IPR029000">
    <property type="entry name" value="Cyclophilin-like_dom_sf"/>
</dbReference>